<sequence length="139" mass="15664">LAVNYYSEIIISQCKEYEREFGVRIIYSKEDSPLGTGGPLALAEKYLRGSSFFVMNSDICCNADLDAMKRTYAESDYLATIMTYPVDDPTKYGLIKINGDGITSFIEKPKTRGEEAGPWIINAGIYIFSDEVLNYIQLR</sequence>
<proteinExistence type="predicted"/>
<dbReference type="Pfam" id="PF00483">
    <property type="entry name" value="NTP_transferase"/>
    <property type="match status" value="1"/>
</dbReference>
<gene>
    <name evidence="2" type="ORF">g.57379</name>
</gene>
<dbReference type="InterPro" id="IPR050486">
    <property type="entry name" value="Mannose-1P_guanyltransferase"/>
</dbReference>
<name>A0A1B6IUK1_9HEMI</name>
<dbReference type="InterPro" id="IPR029044">
    <property type="entry name" value="Nucleotide-diphossugar_trans"/>
</dbReference>
<dbReference type="InterPro" id="IPR005835">
    <property type="entry name" value="NTP_transferase_dom"/>
</dbReference>
<dbReference type="EMBL" id="GECU01017092">
    <property type="protein sequence ID" value="JAS90614.1"/>
    <property type="molecule type" value="Transcribed_RNA"/>
</dbReference>
<feature type="non-terminal residue" evidence="2">
    <location>
        <position position="1"/>
    </location>
</feature>
<feature type="non-terminal residue" evidence="2">
    <location>
        <position position="139"/>
    </location>
</feature>
<reference evidence="2" key="1">
    <citation type="submission" date="2015-11" db="EMBL/GenBank/DDBJ databases">
        <title>De novo transcriptome assembly of four potential Pierce s Disease insect vectors from Arizona vineyards.</title>
        <authorList>
            <person name="Tassone E.E."/>
        </authorList>
    </citation>
    <scope>NUCLEOTIDE SEQUENCE</scope>
</reference>
<dbReference type="SUPFAM" id="SSF53448">
    <property type="entry name" value="Nucleotide-diphospho-sugar transferases"/>
    <property type="match status" value="1"/>
</dbReference>
<accession>A0A1B6IUK1</accession>
<dbReference type="AlphaFoldDB" id="A0A1B6IUK1"/>
<feature type="domain" description="Nucleotidyl transferase" evidence="1">
    <location>
        <begin position="3"/>
        <end position="136"/>
    </location>
</feature>
<protein>
    <recommendedName>
        <fullName evidence="1">Nucleotidyl transferase domain-containing protein</fullName>
    </recommendedName>
</protein>
<dbReference type="Gene3D" id="3.90.550.10">
    <property type="entry name" value="Spore Coat Polysaccharide Biosynthesis Protein SpsA, Chain A"/>
    <property type="match status" value="1"/>
</dbReference>
<dbReference type="PANTHER" id="PTHR22572">
    <property type="entry name" value="SUGAR-1-PHOSPHATE GUANYL TRANSFERASE"/>
    <property type="match status" value="1"/>
</dbReference>
<evidence type="ECO:0000259" key="1">
    <source>
        <dbReference type="Pfam" id="PF00483"/>
    </source>
</evidence>
<evidence type="ECO:0000313" key="2">
    <source>
        <dbReference type="EMBL" id="JAS90614.1"/>
    </source>
</evidence>
<organism evidence="2">
    <name type="scientific">Homalodisca liturata</name>
    <dbReference type="NCBI Taxonomy" id="320908"/>
    <lineage>
        <taxon>Eukaryota</taxon>
        <taxon>Metazoa</taxon>
        <taxon>Ecdysozoa</taxon>
        <taxon>Arthropoda</taxon>
        <taxon>Hexapoda</taxon>
        <taxon>Insecta</taxon>
        <taxon>Pterygota</taxon>
        <taxon>Neoptera</taxon>
        <taxon>Paraneoptera</taxon>
        <taxon>Hemiptera</taxon>
        <taxon>Auchenorrhyncha</taxon>
        <taxon>Membracoidea</taxon>
        <taxon>Cicadellidae</taxon>
        <taxon>Cicadellinae</taxon>
        <taxon>Proconiini</taxon>
        <taxon>Homalodisca</taxon>
    </lineage>
</organism>